<dbReference type="InterPro" id="IPR001054">
    <property type="entry name" value="A/G_cyclase"/>
</dbReference>
<dbReference type="SUPFAM" id="SSF56112">
    <property type="entry name" value="Protein kinase-like (PK-like)"/>
    <property type="match status" value="1"/>
</dbReference>
<dbReference type="Gene3D" id="3.30.70.1230">
    <property type="entry name" value="Nucleotide cyclase"/>
    <property type="match status" value="1"/>
</dbReference>
<dbReference type="PROSITE" id="PS50125">
    <property type="entry name" value="GUANYLATE_CYCLASE_2"/>
    <property type="match status" value="1"/>
</dbReference>
<evidence type="ECO:0000256" key="4">
    <source>
        <dbReference type="ARBA" id="ARBA00022692"/>
    </source>
</evidence>
<dbReference type="PANTHER" id="PTHR11920">
    <property type="entry name" value="GUANYLYL CYCLASE"/>
    <property type="match status" value="1"/>
</dbReference>
<dbReference type="SUPFAM" id="SSF53822">
    <property type="entry name" value="Periplasmic binding protein-like I"/>
    <property type="match status" value="1"/>
</dbReference>
<organism evidence="17 18">
    <name type="scientific">Necator americanus</name>
    <name type="common">Human hookworm</name>
    <dbReference type="NCBI Taxonomy" id="51031"/>
    <lineage>
        <taxon>Eukaryota</taxon>
        <taxon>Metazoa</taxon>
        <taxon>Ecdysozoa</taxon>
        <taxon>Nematoda</taxon>
        <taxon>Chromadorea</taxon>
        <taxon>Rhabditida</taxon>
        <taxon>Rhabditina</taxon>
        <taxon>Rhabditomorpha</taxon>
        <taxon>Strongyloidea</taxon>
        <taxon>Ancylostomatidae</taxon>
        <taxon>Bunostominae</taxon>
        <taxon>Necator</taxon>
    </lineage>
</organism>
<comment type="caution">
    <text evidence="17">The sequence shown here is derived from an EMBL/GenBank/DDBJ whole genome shotgun (WGS) entry which is preliminary data.</text>
</comment>
<evidence type="ECO:0000256" key="13">
    <source>
        <dbReference type="RuleBase" id="RU003431"/>
    </source>
</evidence>
<evidence type="ECO:0000259" key="15">
    <source>
        <dbReference type="PROSITE" id="PS50011"/>
    </source>
</evidence>
<keyword evidence="11 13" id="KW-0141">cGMP biosynthesis</keyword>
<dbReference type="CDD" id="cd07302">
    <property type="entry name" value="CHD"/>
    <property type="match status" value="1"/>
</dbReference>
<protein>
    <recommendedName>
        <fullName evidence="3 13">Guanylate cyclase</fullName>
        <ecNumber evidence="3 13">4.6.1.2</ecNumber>
    </recommendedName>
</protein>
<comment type="subcellular location">
    <subcellularLocation>
        <location evidence="2">Membrane</location>
        <topology evidence="2">Single-pass type I membrane protein</topology>
    </subcellularLocation>
</comment>
<keyword evidence="18" id="KW-1185">Reference proteome</keyword>
<keyword evidence="8" id="KW-0675">Receptor</keyword>
<feature type="transmembrane region" description="Helical" evidence="14">
    <location>
        <begin position="246"/>
        <end position="270"/>
    </location>
</feature>
<keyword evidence="7 14" id="KW-0472">Membrane</keyword>
<evidence type="ECO:0000256" key="7">
    <source>
        <dbReference type="ARBA" id="ARBA00023136"/>
    </source>
</evidence>
<keyword evidence="6 14" id="KW-1133">Transmembrane helix</keyword>
<keyword evidence="9" id="KW-0325">Glycoprotein</keyword>
<dbReference type="InterPro" id="IPR050401">
    <property type="entry name" value="Cyclic_nucleotide_synthase"/>
</dbReference>
<dbReference type="InterPro" id="IPR018297">
    <property type="entry name" value="A/G_cyclase_CS"/>
</dbReference>
<evidence type="ECO:0000256" key="8">
    <source>
        <dbReference type="ARBA" id="ARBA00023170"/>
    </source>
</evidence>
<dbReference type="InterPro" id="IPR001828">
    <property type="entry name" value="ANF_lig-bd_rcpt"/>
</dbReference>
<feature type="domain" description="Protein kinase" evidence="15">
    <location>
        <begin position="304"/>
        <end position="573"/>
    </location>
</feature>
<evidence type="ECO:0000256" key="3">
    <source>
        <dbReference type="ARBA" id="ARBA00012202"/>
    </source>
</evidence>
<dbReference type="SUPFAM" id="SSF55073">
    <property type="entry name" value="Nucleotide cyclase"/>
    <property type="match status" value="1"/>
</dbReference>
<comment type="similarity">
    <text evidence="12">Belongs to the adenylyl cyclase class-4/guanylyl cyclase family.</text>
</comment>
<evidence type="ECO:0000256" key="10">
    <source>
        <dbReference type="ARBA" id="ARBA00023239"/>
    </source>
</evidence>
<dbReference type="InterPro" id="IPR029787">
    <property type="entry name" value="Nucleotide_cyclase"/>
</dbReference>
<dbReference type="Gene3D" id="3.40.50.2300">
    <property type="match status" value="2"/>
</dbReference>
<dbReference type="InterPro" id="IPR001245">
    <property type="entry name" value="Ser-Thr/Tyr_kinase_cat_dom"/>
</dbReference>
<evidence type="ECO:0000256" key="14">
    <source>
        <dbReference type="SAM" id="Phobius"/>
    </source>
</evidence>
<comment type="catalytic activity">
    <reaction evidence="1 13">
        <text>GTP = 3',5'-cyclic GMP + diphosphate</text>
        <dbReference type="Rhea" id="RHEA:13665"/>
        <dbReference type="ChEBI" id="CHEBI:33019"/>
        <dbReference type="ChEBI" id="CHEBI:37565"/>
        <dbReference type="ChEBI" id="CHEBI:57746"/>
        <dbReference type="EC" id="4.6.1.2"/>
    </reaction>
</comment>
<dbReference type="PROSITE" id="PS00452">
    <property type="entry name" value="GUANYLATE_CYCLASE_1"/>
    <property type="match status" value="1"/>
</dbReference>
<dbReference type="Pfam" id="PF00211">
    <property type="entry name" value="Guanylate_cyc"/>
    <property type="match status" value="1"/>
</dbReference>
<dbReference type="Proteomes" id="UP001303046">
    <property type="component" value="Unassembled WGS sequence"/>
</dbReference>
<reference evidence="17 18" key="1">
    <citation type="submission" date="2023-08" db="EMBL/GenBank/DDBJ databases">
        <title>A Necator americanus chromosomal reference genome.</title>
        <authorList>
            <person name="Ilik V."/>
            <person name="Petrzelkova K.J."/>
            <person name="Pardy F."/>
            <person name="Fuh T."/>
            <person name="Niatou-Singa F.S."/>
            <person name="Gouil Q."/>
            <person name="Baker L."/>
            <person name="Ritchie M.E."/>
            <person name="Jex A.R."/>
            <person name="Gazzola D."/>
            <person name="Li H."/>
            <person name="Toshio Fujiwara R."/>
            <person name="Zhan B."/>
            <person name="Aroian R.V."/>
            <person name="Pafco B."/>
            <person name="Schwarz E.M."/>
        </authorList>
    </citation>
    <scope>NUCLEOTIDE SEQUENCE [LARGE SCALE GENOMIC DNA]</scope>
    <source>
        <strain evidence="17 18">Aroian</strain>
        <tissue evidence="17">Whole animal</tissue>
    </source>
</reference>
<feature type="domain" description="Guanylate cyclase" evidence="16">
    <location>
        <begin position="645"/>
        <end position="775"/>
    </location>
</feature>
<evidence type="ECO:0000256" key="5">
    <source>
        <dbReference type="ARBA" id="ARBA00022741"/>
    </source>
</evidence>
<dbReference type="InterPro" id="IPR028082">
    <property type="entry name" value="Peripla_BP_I"/>
</dbReference>
<dbReference type="Pfam" id="PF01094">
    <property type="entry name" value="ANF_receptor"/>
    <property type="match status" value="1"/>
</dbReference>
<evidence type="ECO:0000256" key="2">
    <source>
        <dbReference type="ARBA" id="ARBA00004479"/>
    </source>
</evidence>
<evidence type="ECO:0000313" key="18">
    <source>
        <dbReference type="Proteomes" id="UP001303046"/>
    </source>
</evidence>
<keyword evidence="5" id="KW-0547">Nucleotide-binding</keyword>
<evidence type="ECO:0000259" key="16">
    <source>
        <dbReference type="PROSITE" id="PS50125"/>
    </source>
</evidence>
<dbReference type="InterPro" id="IPR000719">
    <property type="entry name" value="Prot_kinase_dom"/>
</dbReference>
<keyword evidence="10 12" id="KW-0456">Lyase</keyword>
<dbReference type="Pfam" id="PF07714">
    <property type="entry name" value="PK_Tyr_Ser-Thr"/>
    <property type="match status" value="1"/>
</dbReference>
<evidence type="ECO:0000256" key="12">
    <source>
        <dbReference type="RuleBase" id="RU000405"/>
    </source>
</evidence>
<proteinExistence type="inferred from homology"/>
<dbReference type="PROSITE" id="PS50011">
    <property type="entry name" value="PROTEIN_KINASE_DOM"/>
    <property type="match status" value="1"/>
</dbReference>
<evidence type="ECO:0000256" key="1">
    <source>
        <dbReference type="ARBA" id="ARBA00001436"/>
    </source>
</evidence>
<accession>A0ABR1DK58</accession>
<evidence type="ECO:0000256" key="6">
    <source>
        <dbReference type="ARBA" id="ARBA00022989"/>
    </source>
</evidence>
<dbReference type="Gene3D" id="1.10.510.10">
    <property type="entry name" value="Transferase(Phosphotransferase) domain 1"/>
    <property type="match status" value="1"/>
</dbReference>
<dbReference type="PANTHER" id="PTHR11920:SF495">
    <property type="entry name" value="RECEPTOR-TYPE GUANYLATE CYCLASE GCY-7"/>
    <property type="match status" value="1"/>
</dbReference>
<dbReference type="EC" id="4.6.1.2" evidence="3 13"/>
<dbReference type="EMBL" id="JAVFWL010000004">
    <property type="protein sequence ID" value="KAK6750860.1"/>
    <property type="molecule type" value="Genomic_DNA"/>
</dbReference>
<gene>
    <name evidence="17" type="primary">Necator_chrIV.g15978</name>
    <name evidence="17" type="ORF">RB195_002683</name>
</gene>
<keyword evidence="4 14" id="KW-0812">Transmembrane</keyword>
<dbReference type="SMART" id="SM00044">
    <property type="entry name" value="CYCc"/>
    <property type="match status" value="1"/>
</dbReference>
<evidence type="ECO:0000256" key="11">
    <source>
        <dbReference type="ARBA" id="ARBA00023293"/>
    </source>
</evidence>
<dbReference type="InterPro" id="IPR011009">
    <property type="entry name" value="Kinase-like_dom_sf"/>
</dbReference>
<evidence type="ECO:0000256" key="9">
    <source>
        <dbReference type="ARBA" id="ARBA00023180"/>
    </source>
</evidence>
<name>A0ABR1DK58_NECAM</name>
<sequence>MDLAIDRRQFLIKISEMGMTNDEYVFLLLGMRSNAFGRSGTGKEVLSNGLTPIWEDGVNDNADGMDNVAKSAAKYMILDLNSSGVNQSYIAYFKSHVLSRVRENPLFCKTPECLSNSNQTGGIFARHLHDTFYAYGLGLTREPTFYHDAANITQAINGNFTGLTGEVQMTANNTRVAEYMLYYLDPSFQQQIYMKIVNQINDVAVTPLASDEKDSIWAVRNGHRPLSTPICGFSGTDCPKKFWDAYAVYVGVAIALIFIFIVTAVCLLVLSCREKIRTQQQLMNEWKLAYNRITIITKEMEMKGKSYRSLQSGPSTITSSSVFDDENNIFKVALLDKDPVLITNHPPTLLSNSFYNDCLKLRKLDHDNINKFLGFSYDGMDYVVVWKMCSRGSLLTVITKSIMSTDSFFVLCIIRDIAEGLNYIHHSFVLCHGRLTSACCLLTDAFQVKICDYGMSELTRISEIKHKLWSAPEVLNSSTPCNTKAGDIYSFAIIAAETINRKPAWLLYDGNMREEDIIARVKKGATVPLRPQLQSDLLDVPSELITSVRNCWREKPDNRPSIDSICDQMKEVMSTAGQTNLMDHVFAILEEHTASLELEVEDRSKELMEEKKKADLLLSRMLPRQVAERLKLGQSVEPEGFDSVTVFFSDIVKFTILSSKCSPFQVVSLLNELYGNLDAIIEEHDVYKVESIGDGYLCVSGLPLRNGHQHVKEIVEMSVCFNEYVDSFKIPSLPREKVQLRIGVNSGPCVAGVVGLSMPRYCLFGDTVNTASRMESNGKSGKIHLSKSSLTLLERHYEGVYDIESRGDVIIKGKGIMETYFVNSRRDGHWNVDERAQISREGTPEPNDVENTTESNHPLYREYKLQNI</sequence>
<evidence type="ECO:0000313" key="17">
    <source>
        <dbReference type="EMBL" id="KAK6750860.1"/>
    </source>
</evidence>